<dbReference type="Pfam" id="PF19567">
    <property type="entry name" value="CpsB_CapC"/>
    <property type="match status" value="1"/>
</dbReference>
<dbReference type="GO" id="GO:0030145">
    <property type="term" value="F:manganese ion binding"/>
    <property type="evidence" value="ECO:0007669"/>
    <property type="project" value="UniProtKB-UniRule"/>
</dbReference>
<dbReference type="EC" id="3.1.3.48" evidence="5"/>
<evidence type="ECO:0000256" key="2">
    <source>
        <dbReference type="ARBA" id="ARBA00022801"/>
    </source>
</evidence>
<evidence type="ECO:0000313" key="7">
    <source>
        <dbReference type="Proteomes" id="UP000291525"/>
    </source>
</evidence>
<accession>A0A4Q8L0P7</accession>
<comment type="similarity">
    <text evidence="1 5">Belongs to the metallo-dependent hydrolases superfamily. CpsB/CapC family.</text>
</comment>
<dbReference type="SUPFAM" id="SSF51556">
    <property type="entry name" value="Metallo-dependent hydrolases"/>
    <property type="match status" value="1"/>
</dbReference>
<evidence type="ECO:0000256" key="5">
    <source>
        <dbReference type="PIRNR" id="PIRNR016557"/>
    </source>
</evidence>
<dbReference type="InterPro" id="IPR032466">
    <property type="entry name" value="Metal_Hydrolase"/>
</dbReference>
<reference evidence="6 7" key="1">
    <citation type="submission" date="2019-02" db="EMBL/GenBank/DDBJ databases">
        <title>First genome of the species Streptococcus parasuis.</title>
        <authorList>
            <person name="Stevens M.J.A."/>
            <person name="Stephan R."/>
        </authorList>
    </citation>
    <scope>NUCLEOTIDE SEQUENCE [LARGE SCALE GENOMIC DNA]</scope>
    <source>
        <strain evidence="6 7">4253</strain>
    </source>
</reference>
<dbReference type="Proteomes" id="UP000291525">
    <property type="component" value="Unassembled WGS sequence"/>
</dbReference>
<dbReference type="GO" id="GO:0004725">
    <property type="term" value="F:protein tyrosine phosphatase activity"/>
    <property type="evidence" value="ECO:0007669"/>
    <property type="project" value="UniProtKB-UniRule"/>
</dbReference>
<gene>
    <name evidence="6" type="ORF">EXW74_06990</name>
</gene>
<dbReference type="AlphaFoldDB" id="A0A4Q8L0P7"/>
<comment type="catalytic activity">
    <reaction evidence="4 5">
        <text>O-phospho-L-tyrosyl-[protein] + H2O = L-tyrosyl-[protein] + phosphate</text>
        <dbReference type="Rhea" id="RHEA:10684"/>
        <dbReference type="Rhea" id="RHEA-COMP:10136"/>
        <dbReference type="Rhea" id="RHEA-COMP:20101"/>
        <dbReference type="ChEBI" id="CHEBI:15377"/>
        <dbReference type="ChEBI" id="CHEBI:43474"/>
        <dbReference type="ChEBI" id="CHEBI:46858"/>
        <dbReference type="ChEBI" id="CHEBI:61978"/>
        <dbReference type="EC" id="3.1.3.48"/>
    </reaction>
</comment>
<dbReference type="GO" id="GO:0045227">
    <property type="term" value="P:capsule polysaccharide biosynthetic process"/>
    <property type="evidence" value="ECO:0007669"/>
    <property type="project" value="UniProtKB-UniPathway"/>
</dbReference>
<dbReference type="PANTHER" id="PTHR39181:SF1">
    <property type="entry name" value="TYROSINE-PROTEIN PHOSPHATASE YWQE"/>
    <property type="match status" value="1"/>
</dbReference>
<keyword evidence="3 5" id="KW-0904">Protein phosphatase</keyword>
<evidence type="ECO:0000256" key="3">
    <source>
        <dbReference type="ARBA" id="ARBA00022912"/>
    </source>
</evidence>
<sequence>MIDIHSHIIFGVDDGPKTLEESLALIDESRRQGVRMIVATSHRRKGMFETPEKIIMANYLELKKVVAERFPELTLCYGGELYYTKDIIGKLDAKKLPTLNGTKQVLVEFSMNTPWKEIQEAVNEIILLGLTPVIAHIERYDALAFKGERVAELIDKGCFTQVNSNHVLKPSLIGDVAKPFKKRMQYFLENDLVTCVASDMHNLSKRKPYMQEAFTHIEKEYGRDRARALFTKNPLMLLKN</sequence>
<proteinExistence type="inferred from homology"/>
<evidence type="ECO:0000313" key="6">
    <source>
        <dbReference type="EMBL" id="TAA11498.1"/>
    </source>
</evidence>
<comment type="caution">
    <text evidence="6">The sequence shown here is derived from an EMBL/GenBank/DDBJ whole genome shotgun (WGS) entry which is preliminary data.</text>
</comment>
<keyword evidence="2 5" id="KW-0378">Hydrolase</keyword>
<organism evidence="6 7">
    <name type="scientific">Streptococcus parasuis</name>
    <dbReference type="NCBI Taxonomy" id="1501662"/>
    <lineage>
        <taxon>Bacteria</taxon>
        <taxon>Bacillati</taxon>
        <taxon>Bacillota</taxon>
        <taxon>Bacilli</taxon>
        <taxon>Lactobacillales</taxon>
        <taxon>Streptococcaceae</taxon>
        <taxon>Streptococcus</taxon>
    </lineage>
</organism>
<dbReference type="RefSeq" id="WP_130555278.1">
    <property type="nucleotide sequence ID" value="NZ_SHGT01000040.1"/>
</dbReference>
<dbReference type="Gene3D" id="3.20.20.140">
    <property type="entry name" value="Metal-dependent hydrolases"/>
    <property type="match status" value="1"/>
</dbReference>
<dbReference type="InterPro" id="IPR016667">
    <property type="entry name" value="Caps_polysacc_synth_CpsB/CapC"/>
</dbReference>
<evidence type="ECO:0000256" key="1">
    <source>
        <dbReference type="ARBA" id="ARBA00005750"/>
    </source>
</evidence>
<dbReference type="PANTHER" id="PTHR39181">
    <property type="entry name" value="TYROSINE-PROTEIN PHOSPHATASE YWQE"/>
    <property type="match status" value="1"/>
</dbReference>
<protein>
    <recommendedName>
        <fullName evidence="5">Tyrosine-protein phosphatase</fullName>
        <ecNumber evidence="5">3.1.3.48</ecNumber>
    </recommendedName>
</protein>
<name>A0A4Q8L0P7_9STRE</name>
<dbReference type="EMBL" id="SHGT01000040">
    <property type="protein sequence ID" value="TAA11498.1"/>
    <property type="molecule type" value="Genomic_DNA"/>
</dbReference>
<dbReference type="PIRSF" id="PIRSF016557">
    <property type="entry name" value="Caps_synth_CpsB"/>
    <property type="match status" value="1"/>
</dbReference>
<dbReference type="UniPathway" id="UPA00934"/>
<dbReference type="OrthoDB" id="9788539at2"/>
<evidence type="ECO:0000256" key="4">
    <source>
        <dbReference type="ARBA" id="ARBA00051722"/>
    </source>
</evidence>